<sequence>MIERKSGILEKKLIKEIRKIEKVCKKNDNIIRDINLDSSLNFNQEMNHTFLYYSDDKTLIGFLYMFVPTSEEAEIQGFILPKYRGKGYFKELLREAENELRQYDVDEILFVLEFNPESAKDSLAGIDAEYEFTEYSMEYVGNLNELESTEHSDIKILEAIDEDLEELVEISKRSFGESEEEAKGYIMKSLKADNRIQYKVTYKKECIGLAGVYIEETEATIFGFGILPEYRGSGLGKQVLKLILIELRHKNVDEILIDVDSNNEVAFELYKKMGFNIEVAFDYYRRKI</sequence>
<evidence type="ECO:0000259" key="3">
    <source>
        <dbReference type="PROSITE" id="PS51186"/>
    </source>
</evidence>
<dbReference type="InterPro" id="IPR016181">
    <property type="entry name" value="Acyl_CoA_acyltransferase"/>
</dbReference>
<name>A0A1M5Z864_9CLOT</name>
<keyword evidence="2" id="KW-0012">Acyltransferase</keyword>
<evidence type="ECO:0000313" key="5">
    <source>
        <dbReference type="Proteomes" id="UP000184241"/>
    </source>
</evidence>
<keyword evidence="1" id="KW-0808">Transferase</keyword>
<accession>A0A1M5Z864</accession>
<reference evidence="4 5" key="1">
    <citation type="submission" date="2016-11" db="EMBL/GenBank/DDBJ databases">
        <authorList>
            <person name="Jaros S."/>
            <person name="Januszkiewicz K."/>
            <person name="Wedrychowicz H."/>
        </authorList>
    </citation>
    <scope>NUCLEOTIDE SEQUENCE [LARGE SCALE GENOMIC DNA]</scope>
    <source>
        <strain evidence="4 5">DSM 6191</strain>
    </source>
</reference>
<feature type="domain" description="N-acetyltransferase" evidence="3">
    <location>
        <begin position="154"/>
        <end position="288"/>
    </location>
</feature>
<gene>
    <name evidence="4" type="ORF">SAMN02745941_02615</name>
</gene>
<dbReference type="PANTHER" id="PTHR43420">
    <property type="entry name" value="ACETYLTRANSFERASE"/>
    <property type="match status" value="1"/>
</dbReference>
<dbReference type="AlphaFoldDB" id="A0A1M5Z864"/>
<dbReference type="Pfam" id="PF00583">
    <property type="entry name" value="Acetyltransf_1"/>
    <property type="match status" value="2"/>
</dbReference>
<dbReference type="GO" id="GO:0016747">
    <property type="term" value="F:acyltransferase activity, transferring groups other than amino-acyl groups"/>
    <property type="evidence" value="ECO:0007669"/>
    <property type="project" value="InterPro"/>
</dbReference>
<protein>
    <submittedName>
        <fullName evidence="4">Ribosomal protein S18 acetylase RimI</fullName>
    </submittedName>
</protein>
<keyword evidence="4" id="KW-0689">Ribosomal protein</keyword>
<dbReference type="InterPro" id="IPR050680">
    <property type="entry name" value="YpeA/RimI_acetyltransf"/>
</dbReference>
<dbReference type="GO" id="GO:0005840">
    <property type="term" value="C:ribosome"/>
    <property type="evidence" value="ECO:0007669"/>
    <property type="project" value="UniProtKB-KW"/>
</dbReference>
<dbReference type="PROSITE" id="PS51186">
    <property type="entry name" value="GNAT"/>
    <property type="match status" value="2"/>
</dbReference>
<feature type="domain" description="N-acetyltransferase" evidence="3">
    <location>
        <begin position="9"/>
        <end position="142"/>
    </location>
</feature>
<dbReference type="CDD" id="cd04301">
    <property type="entry name" value="NAT_SF"/>
    <property type="match status" value="2"/>
</dbReference>
<dbReference type="Proteomes" id="UP000184241">
    <property type="component" value="Unassembled WGS sequence"/>
</dbReference>
<dbReference type="EMBL" id="FQXU01000008">
    <property type="protein sequence ID" value="SHI20420.1"/>
    <property type="molecule type" value="Genomic_DNA"/>
</dbReference>
<dbReference type="Gene3D" id="3.40.630.30">
    <property type="match status" value="2"/>
</dbReference>
<dbReference type="SUPFAM" id="SSF55729">
    <property type="entry name" value="Acyl-CoA N-acyltransferases (Nat)"/>
    <property type="match status" value="2"/>
</dbReference>
<dbReference type="RefSeq" id="WP_073020073.1">
    <property type="nucleotide sequence ID" value="NZ_FQXU01000008.1"/>
</dbReference>
<evidence type="ECO:0000256" key="1">
    <source>
        <dbReference type="ARBA" id="ARBA00022679"/>
    </source>
</evidence>
<evidence type="ECO:0000313" key="4">
    <source>
        <dbReference type="EMBL" id="SHI20420.1"/>
    </source>
</evidence>
<proteinExistence type="predicted"/>
<organism evidence="4 5">
    <name type="scientific">Clostridium intestinale DSM 6191</name>
    <dbReference type="NCBI Taxonomy" id="1121320"/>
    <lineage>
        <taxon>Bacteria</taxon>
        <taxon>Bacillati</taxon>
        <taxon>Bacillota</taxon>
        <taxon>Clostridia</taxon>
        <taxon>Eubacteriales</taxon>
        <taxon>Clostridiaceae</taxon>
        <taxon>Clostridium</taxon>
    </lineage>
</organism>
<dbReference type="InterPro" id="IPR000182">
    <property type="entry name" value="GNAT_dom"/>
</dbReference>
<keyword evidence="4" id="KW-0687">Ribonucleoprotein</keyword>
<evidence type="ECO:0000256" key="2">
    <source>
        <dbReference type="ARBA" id="ARBA00023315"/>
    </source>
</evidence>